<name>A0A1F6BBT0_9BACT</name>
<organism evidence="1 2">
    <name type="scientific">Candidatus Gottesmanbacteria bacterium RIFOXYB1_FULL_47_11</name>
    <dbReference type="NCBI Taxonomy" id="1798401"/>
    <lineage>
        <taxon>Bacteria</taxon>
        <taxon>Candidatus Gottesmaniibacteriota</taxon>
    </lineage>
</organism>
<gene>
    <name evidence="1" type="ORF">A2363_00510</name>
</gene>
<dbReference type="EMBL" id="MFKE01000030">
    <property type="protein sequence ID" value="OGG34419.1"/>
    <property type="molecule type" value="Genomic_DNA"/>
</dbReference>
<dbReference type="AlphaFoldDB" id="A0A1F6BBT0"/>
<proteinExistence type="predicted"/>
<dbReference type="STRING" id="1798401.A2363_00510"/>
<reference evidence="1 2" key="1">
    <citation type="journal article" date="2016" name="Nat. Commun.">
        <title>Thousands of microbial genomes shed light on interconnected biogeochemical processes in an aquifer system.</title>
        <authorList>
            <person name="Anantharaman K."/>
            <person name="Brown C.T."/>
            <person name="Hug L.A."/>
            <person name="Sharon I."/>
            <person name="Castelle C.J."/>
            <person name="Probst A.J."/>
            <person name="Thomas B.C."/>
            <person name="Singh A."/>
            <person name="Wilkins M.J."/>
            <person name="Karaoz U."/>
            <person name="Brodie E.L."/>
            <person name="Williams K.H."/>
            <person name="Hubbard S.S."/>
            <person name="Banfield J.F."/>
        </authorList>
    </citation>
    <scope>NUCLEOTIDE SEQUENCE [LARGE SCALE GENOMIC DNA]</scope>
</reference>
<evidence type="ECO:0000313" key="1">
    <source>
        <dbReference type="EMBL" id="OGG34419.1"/>
    </source>
</evidence>
<accession>A0A1F6BBT0</accession>
<sequence>MDKIRINDGFVSFDRNYLSPREVQFLVLHGGGDLGILDFRETPSGRAYIDHYIGPDNDAGVQLQDALEKAILGGGFTVRDHEHGRPLLRRKEG</sequence>
<protein>
    <submittedName>
        <fullName evidence="1">Uncharacterized protein</fullName>
    </submittedName>
</protein>
<evidence type="ECO:0000313" key="2">
    <source>
        <dbReference type="Proteomes" id="UP000176186"/>
    </source>
</evidence>
<comment type="caution">
    <text evidence="1">The sequence shown here is derived from an EMBL/GenBank/DDBJ whole genome shotgun (WGS) entry which is preliminary data.</text>
</comment>
<dbReference type="Proteomes" id="UP000176186">
    <property type="component" value="Unassembled WGS sequence"/>
</dbReference>